<dbReference type="Proteomes" id="UP000011991">
    <property type="component" value="Unassembled WGS sequence"/>
</dbReference>
<evidence type="ECO:0000313" key="1">
    <source>
        <dbReference type="EMBL" id="EMI17368.1"/>
    </source>
</evidence>
<comment type="caution">
    <text evidence="1">The sequence shown here is derived from an EMBL/GenBank/DDBJ whole genome shotgun (WGS) entry which is preliminary data.</text>
</comment>
<reference evidence="1 2" key="1">
    <citation type="journal article" date="2013" name="Mar. Genomics">
        <title>Expression of sulfatases in Rhodopirellula baltica and the diversity of sulfatases in the genus Rhodopirellula.</title>
        <authorList>
            <person name="Wegner C.E."/>
            <person name="Richter-Heitmann T."/>
            <person name="Klindworth A."/>
            <person name="Klockow C."/>
            <person name="Richter M."/>
            <person name="Achstetter T."/>
            <person name="Glockner F.O."/>
            <person name="Harder J."/>
        </authorList>
    </citation>
    <scope>NUCLEOTIDE SEQUENCE [LARGE SCALE GENOMIC DNA]</scope>
    <source>
        <strain evidence="1 2">SM1</strain>
    </source>
</reference>
<organism evidence="1 2">
    <name type="scientific">Rhodopirellula maiorica SM1</name>
    <dbReference type="NCBI Taxonomy" id="1265738"/>
    <lineage>
        <taxon>Bacteria</taxon>
        <taxon>Pseudomonadati</taxon>
        <taxon>Planctomycetota</taxon>
        <taxon>Planctomycetia</taxon>
        <taxon>Pirellulales</taxon>
        <taxon>Pirellulaceae</taxon>
        <taxon>Novipirellula</taxon>
    </lineage>
</organism>
<protein>
    <submittedName>
        <fullName evidence="1">Uncharacterized protein</fullName>
    </submittedName>
</protein>
<gene>
    <name evidence="1" type="ORF">RMSM_05702</name>
</gene>
<name>M5RD14_9BACT</name>
<dbReference type="AlphaFoldDB" id="M5RD14"/>
<evidence type="ECO:0000313" key="2">
    <source>
        <dbReference type="Proteomes" id="UP000011991"/>
    </source>
</evidence>
<sequence>FRRVALNCSEQKSHQEKNRQGIDIIIAEPTASCYPQENVRATPQQHAAIRRVKSIRTKRYQTNEKTPKN</sequence>
<feature type="non-terminal residue" evidence="1">
    <location>
        <position position="1"/>
    </location>
</feature>
<dbReference type="RefSeq" id="WP_008703897.1">
    <property type="nucleotide sequence ID" value="NZ_ANOG01000804.1"/>
</dbReference>
<keyword evidence="2" id="KW-1185">Reference proteome</keyword>
<accession>M5RD14</accession>
<dbReference type="EMBL" id="ANOG01000804">
    <property type="protein sequence ID" value="EMI17368.1"/>
    <property type="molecule type" value="Genomic_DNA"/>
</dbReference>
<proteinExistence type="predicted"/>